<sequence length="55" mass="6087">MHPSMHPCIHLPPRPRTLHCTLTGRPGPHPTYFHLLATHASTHLNLSVSRATTST</sequence>
<gene>
    <name evidence="1" type="ORF">BDV95DRAFT_560519</name>
</gene>
<organism evidence="1 2">
    <name type="scientific">Massariosphaeria phaeospora</name>
    <dbReference type="NCBI Taxonomy" id="100035"/>
    <lineage>
        <taxon>Eukaryota</taxon>
        <taxon>Fungi</taxon>
        <taxon>Dikarya</taxon>
        <taxon>Ascomycota</taxon>
        <taxon>Pezizomycotina</taxon>
        <taxon>Dothideomycetes</taxon>
        <taxon>Pleosporomycetidae</taxon>
        <taxon>Pleosporales</taxon>
        <taxon>Pleosporales incertae sedis</taxon>
        <taxon>Massariosphaeria</taxon>
    </lineage>
</organism>
<evidence type="ECO:0000313" key="1">
    <source>
        <dbReference type="EMBL" id="KAF2876346.1"/>
    </source>
</evidence>
<evidence type="ECO:0000313" key="2">
    <source>
        <dbReference type="Proteomes" id="UP000481861"/>
    </source>
</evidence>
<dbReference type="EMBL" id="JAADJZ010000003">
    <property type="protein sequence ID" value="KAF2876346.1"/>
    <property type="molecule type" value="Genomic_DNA"/>
</dbReference>
<accession>A0A7C8IFA0</accession>
<protein>
    <submittedName>
        <fullName evidence="1">Uncharacterized protein</fullName>
    </submittedName>
</protein>
<dbReference type="Proteomes" id="UP000481861">
    <property type="component" value="Unassembled WGS sequence"/>
</dbReference>
<comment type="caution">
    <text evidence="1">The sequence shown here is derived from an EMBL/GenBank/DDBJ whole genome shotgun (WGS) entry which is preliminary data.</text>
</comment>
<reference evidence="1 2" key="1">
    <citation type="submission" date="2020-01" db="EMBL/GenBank/DDBJ databases">
        <authorList>
            <consortium name="DOE Joint Genome Institute"/>
            <person name="Haridas S."/>
            <person name="Albert R."/>
            <person name="Binder M."/>
            <person name="Bloem J."/>
            <person name="Labutti K."/>
            <person name="Salamov A."/>
            <person name="Andreopoulos B."/>
            <person name="Baker S.E."/>
            <person name="Barry K."/>
            <person name="Bills G."/>
            <person name="Bluhm B.H."/>
            <person name="Cannon C."/>
            <person name="Castanera R."/>
            <person name="Culley D.E."/>
            <person name="Daum C."/>
            <person name="Ezra D."/>
            <person name="Gonzalez J.B."/>
            <person name="Henrissat B."/>
            <person name="Kuo A."/>
            <person name="Liang C."/>
            <person name="Lipzen A."/>
            <person name="Lutzoni F."/>
            <person name="Magnuson J."/>
            <person name="Mondo S."/>
            <person name="Nolan M."/>
            <person name="Ohm R."/>
            <person name="Pangilinan J."/>
            <person name="Park H.-J.H."/>
            <person name="Ramirez L."/>
            <person name="Alfaro M."/>
            <person name="Sun H."/>
            <person name="Tritt A."/>
            <person name="Yoshinaga Y."/>
            <person name="Zwiers L.-H.L."/>
            <person name="Turgeon B.G."/>
            <person name="Goodwin S.B."/>
            <person name="Spatafora J.W."/>
            <person name="Crous P.W."/>
            <person name="Grigoriev I.V."/>
        </authorList>
    </citation>
    <scope>NUCLEOTIDE SEQUENCE [LARGE SCALE GENOMIC DNA]</scope>
    <source>
        <strain evidence="1 2">CBS 611.86</strain>
    </source>
</reference>
<keyword evidence="2" id="KW-1185">Reference proteome</keyword>
<dbReference type="AlphaFoldDB" id="A0A7C8IFA0"/>
<proteinExistence type="predicted"/>
<name>A0A7C8IFA0_9PLEO</name>